<dbReference type="Pfam" id="PF00172">
    <property type="entry name" value="Zn_clus"/>
    <property type="match status" value="1"/>
</dbReference>
<evidence type="ECO:0000256" key="5">
    <source>
        <dbReference type="ARBA" id="ARBA00022833"/>
    </source>
</evidence>
<gene>
    <name evidence="9" type="ORF">FTJAE_6539</name>
</gene>
<dbReference type="PROSITE" id="PS50048">
    <property type="entry name" value="ZN2_CY6_FUNGAL_2"/>
    <property type="match status" value="1"/>
</dbReference>
<evidence type="ECO:0000256" key="2">
    <source>
        <dbReference type="ARBA" id="ARBA00022723"/>
    </source>
</evidence>
<dbReference type="CDD" id="cd12148">
    <property type="entry name" value="fungal_TF_MHR"/>
    <property type="match status" value="1"/>
</dbReference>
<dbReference type="CDD" id="cd00067">
    <property type="entry name" value="GAL4"/>
    <property type="match status" value="1"/>
</dbReference>
<accession>A0A8H5VRT0</accession>
<protein>
    <submittedName>
        <fullName evidence="9">C2h2 transcription factor</fullName>
    </submittedName>
</protein>
<evidence type="ECO:0000256" key="7">
    <source>
        <dbReference type="SAM" id="MobiDB-lite"/>
    </source>
</evidence>
<evidence type="ECO:0000313" key="9">
    <source>
        <dbReference type="EMBL" id="KAF5635012.1"/>
    </source>
</evidence>
<dbReference type="PROSITE" id="PS00463">
    <property type="entry name" value="ZN2_CY6_FUNGAL_1"/>
    <property type="match status" value="1"/>
</dbReference>
<feature type="domain" description="Zn(2)-C6 fungal-type" evidence="8">
    <location>
        <begin position="45"/>
        <end position="74"/>
    </location>
</feature>
<evidence type="ECO:0000313" key="10">
    <source>
        <dbReference type="Proteomes" id="UP000530670"/>
    </source>
</evidence>
<evidence type="ECO:0000256" key="6">
    <source>
        <dbReference type="ARBA" id="ARBA00023242"/>
    </source>
</evidence>
<dbReference type="AlphaFoldDB" id="A0A8H5VRT0"/>
<name>A0A8H5VRT0_9HYPO</name>
<evidence type="ECO:0000256" key="4">
    <source>
        <dbReference type="ARBA" id="ARBA00022771"/>
    </source>
</evidence>
<dbReference type="OrthoDB" id="5104210at2759"/>
<sequence>MLVWKSVREKANLSDAFSRHLKGCRVGEARSTPAERVTGSRPRRACDRCARLKAKCDSGRPCHRCISQGMTCSHSDNLNQQSHTLRQTASNSPGASNAGGGASSPSTTAIPQTSPQPSVEGSDLLPLMAAQGPSTGSDRFDGDSQCGRMPFAQELGLASDLSWDLDVPSLPLFPAFIVDGAPDFMLELEQLDPKTIDLSSGSLSEPGVSSLSLEQLDPLQAKCGAIQVLLRGPGPEVPEDVLMRSINRESLLQALQLFSRNFQHHIPILHAPTFDLATASPLLVLAMFTVGACYTDIVRPAKYISAMAKRVLMNVEKQQHEIDMSEPPLSSIQASIAASSVLGSSQDEAALTAFPLYFARSISVSALLRGSYPATICFANFYHVQMAKRAAVFDATSPIDYTALTEETFDWHLWVQRETRIRIANVLFSQDVASCIFMGTAPTFSPLDLDIELPCYETCWNSRSARTCLQYLQSAPAQRRLSSTFLELRTASLPLERHPRFEASAFGMFTLVNALHCLIWEATHYDLDRNLKPCSRDMSQSSSLDSLDRQVASDFSGPNIVRLAARVACLGNSSNFDSINRVLDEWLAVWEKRTWRDPDFENLAFSLDPLPFWWLAKLFVLLHCGRDYFSVDSEFKIAHKTGRSLRDSCSSQAKIFRWLGKLRQKNSAGQTQKVESLASLMLPM</sequence>
<dbReference type="GO" id="GO:0000978">
    <property type="term" value="F:RNA polymerase II cis-regulatory region sequence-specific DNA binding"/>
    <property type="evidence" value="ECO:0007669"/>
    <property type="project" value="InterPro"/>
</dbReference>
<keyword evidence="3" id="KW-0677">Repeat</keyword>
<keyword evidence="6" id="KW-0539">Nucleus</keyword>
<dbReference type="InterPro" id="IPR051059">
    <property type="entry name" value="VerF-like"/>
</dbReference>
<dbReference type="GeneID" id="59305431"/>
<organism evidence="9 10">
    <name type="scientific">Fusarium tjaetaba</name>
    <dbReference type="NCBI Taxonomy" id="1567544"/>
    <lineage>
        <taxon>Eukaryota</taxon>
        <taxon>Fungi</taxon>
        <taxon>Dikarya</taxon>
        <taxon>Ascomycota</taxon>
        <taxon>Pezizomycotina</taxon>
        <taxon>Sordariomycetes</taxon>
        <taxon>Hypocreomycetidae</taxon>
        <taxon>Hypocreales</taxon>
        <taxon>Nectriaceae</taxon>
        <taxon>Fusarium</taxon>
        <taxon>Fusarium fujikuroi species complex</taxon>
    </lineage>
</organism>
<keyword evidence="10" id="KW-1185">Reference proteome</keyword>
<reference evidence="9 10" key="1">
    <citation type="submission" date="2020-05" db="EMBL/GenBank/DDBJ databases">
        <title>Identification and distribution of gene clusters putatively required for synthesis of sphingolipid metabolism inhibitors in phylogenetically diverse species of the filamentous fungus Fusarium.</title>
        <authorList>
            <person name="Kim H.-S."/>
            <person name="Busman M."/>
            <person name="Brown D.W."/>
            <person name="Divon H."/>
            <person name="Uhlig S."/>
            <person name="Proctor R.H."/>
        </authorList>
    </citation>
    <scope>NUCLEOTIDE SEQUENCE [LARGE SCALE GENOMIC DNA]</scope>
    <source>
        <strain evidence="9 10">NRRL 66243</strain>
    </source>
</reference>
<dbReference type="PANTHER" id="PTHR40626:SF3">
    <property type="entry name" value="TRANSCRIPTION FACTOR WITH C2H2 AND ZN(2)-CYS(6) DNA BINDING DOMAIN (EUROFUNG)-RELATED"/>
    <property type="match status" value="1"/>
</dbReference>
<keyword evidence="5" id="KW-0862">Zinc</keyword>
<dbReference type="GO" id="GO:0000981">
    <property type="term" value="F:DNA-binding transcription factor activity, RNA polymerase II-specific"/>
    <property type="evidence" value="ECO:0007669"/>
    <property type="project" value="InterPro"/>
</dbReference>
<dbReference type="EMBL" id="JAAQRI010000127">
    <property type="protein sequence ID" value="KAF5635012.1"/>
    <property type="molecule type" value="Genomic_DNA"/>
</dbReference>
<evidence type="ECO:0000259" key="8">
    <source>
        <dbReference type="PROSITE" id="PS50048"/>
    </source>
</evidence>
<dbReference type="GO" id="GO:0006351">
    <property type="term" value="P:DNA-templated transcription"/>
    <property type="evidence" value="ECO:0007669"/>
    <property type="project" value="InterPro"/>
</dbReference>
<proteinExistence type="predicted"/>
<comment type="caution">
    <text evidence="9">The sequence shown here is derived from an EMBL/GenBank/DDBJ whole genome shotgun (WGS) entry which is preliminary data.</text>
</comment>
<dbReference type="GO" id="GO:0000785">
    <property type="term" value="C:chromatin"/>
    <property type="evidence" value="ECO:0007669"/>
    <property type="project" value="TreeGrafter"/>
</dbReference>
<feature type="region of interest" description="Disordered" evidence="7">
    <location>
        <begin position="83"/>
        <end position="146"/>
    </location>
</feature>
<dbReference type="InterPro" id="IPR001138">
    <property type="entry name" value="Zn2Cys6_DnaBD"/>
</dbReference>
<evidence type="ECO:0000256" key="1">
    <source>
        <dbReference type="ARBA" id="ARBA00004123"/>
    </source>
</evidence>
<dbReference type="PANTHER" id="PTHR40626">
    <property type="entry name" value="MIP31509P"/>
    <property type="match status" value="1"/>
</dbReference>
<dbReference type="InterPro" id="IPR007219">
    <property type="entry name" value="XnlR_reg_dom"/>
</dbReference>
<dbReference type="GO" id="GO:0008270">
    <property type="term" value="F:zinc ion binding"/>
    <property type="evidence" value="ECO:0007669"/>
    <property type="project" value="UniProtKB-KW"/>
</dbReference>
<keyword evidence="2" id="KW-0479">Metal-binding</keyword>
<feature type="compositionally biased region" description="Polar residues" evidence="7">
    <location>
        <begin position="110"/>
        <end position="119"/>
    </location>
</feature>
<evidence type="ECO:0000256" key="3">
    <source>
        <dbReference type="ARBA" id="ARBA00022737"/>
    </source>
</evidence>
<dbReference type="Pfam" id="PF04082">
    <property type="entry name" value="Fungal_trans"/>
    <property type="match status" value="1"/>
</dbReference>
<dbReference type="SMART" id="SM00066">
    <property type="entry name" value="GAL4"/>
    <property type="match status" value="1"/>
</dbReference>
<dbReference type="GO" id="GO:0005634">
    <property type="term" value="C:nucleus"/>
    <property type="evidence" value="ECO:0007669"/>
    <property type="project" value="UniProtKB-SubCell"/>
</dbReference>
<dbReference type="SUPFAM" id="SSF57701">
    <property type="entry name" value="Zn2/Cys6 DNA-binding domain"/>
    <property type="match status" value="1"/>
</dbReference>
<dbReference type="Gene3D" id="4.10.240.10">
    <property type="entry name" value="Zn(2)-C6 fungal-type DNA-binding domain"/>
    <property type="match status" value="1"/>
</dbReference>
<dbReference type="InterPro" id="IPR036864">
    <property type="entry name" value="Zn2-C6_fun-type_DNA-bd_sf"/>
</dbReference>
<dbReference type="Proteomes" id="UP000530670">
    <property type="component" value="Unassembled WGS sequence"/>
</dbReference>
<dbReference type="RefSeq" id="XP_037206392.1">
    <property type="nucleotide sequence ID" value="XM_037353161.1"/>
</dbReference>
<comment type="subcellular location">
    <subcellularLocation>
        <location evidence="1">Nucleus</location>
    </subcellularLocation>
</comment>
<keyword evidence="4" id="KW-0863">Zinc-finger</keyword>